<organism evidence="13 14">
    <name type="scientific">Hevea brasiliensis</name>
    <name type="common">Para rubber tree</name>
    <name type="synonym">Siphonia brasiliensis</name>
    <dbReference type="NCBI Taxonomy" id="3981"/>
    <lineage>
        <taxon>Eukaryota</taxon>
        <taxon>Viridiplantae</taxon>
        <taxon>Streptophyta</taxon>
        <taxon>Embryophyta</taxon>
        <taxon>Tracheophyta</taxon>
        <taxon>Spermatophyta</taxon>
        <taxon>Magnoliopsida</taxon>
        <taxon>eudicotyledons</taxon>
        <taxon>Gunneridae</taxon>
        <taxon>Pentapetalae</taxon>
        <taxon>rosids</taxon>
        <taxon>fabids</taxon>
        <taxon>Malpighiales</taxon>
        <taxon>Euphorbiaceae</taxon>
        <taxon>Crotonoideae</taxon>
        <taxon>Micrandreae</taxon>
        <taxon>Hevea</taxon>
    </lineage>
</organism>
<dbReference type="PANTHER" id="PTHR48062:SF52">
    <property type="entry name" value="RECEPTOR-LIKE PROTEIN 8-RELATED"/>
    <property type="match status" value="1"/>
</dbReference>
<comment type="caution">
    <text evidence="13">The sequence shown here is derived from an EMBL/GenBank/DDBJ whole genome shotgun (WGS) entry which is preliminary data.</text>
</comment>
<keyword evidence="14" id="KW-1185">Reference proteome</keyword>
<evidence type="ECO:0000256" key="10">
    <source>
        <dbReference type="ARBA" id="ARBA00023180"/>
    </source>
</evidence>
<evidence type="ECO:0000256" key="7">
    <source>
        <dbReference type="ARBA" id="ARBA00022737"/>
    </source>
</evidence>
<evidence type="ECO:0000256" key="12">
    <source>
        <dbReference type="SAM" id="MobiDB-lite"/>
    </source>
</evidence>
<dbReference type="SMART" id="SM00369">
    <property type="entry name" value="LRR_TYP"/>
    <property type="match status" value="8"/>
</dbReference>
<dbReference type="GO" id="GO:0012505">
    <property type="term" value="C:endomembrane system"/>
    <property type="evidence" value="ECO:0007669"/>
    <property type="project" value="UniProtKB-SubCell"/>
</dbReference>
<dbReference type="PRINTS" id="PR00019">
    <property type="entry name" value="LEURICHRPT"/>
</dbReference>
<dbReference type="FunFam" id="3.80.10.10:FF:000041">
    <property type="entry name" value="LRR receptor-like serine/threonine-protein kinase ERECTA"/>
    <property type="match status" value="1"/>
</dbReference>
<dbReference type="PANTHER" id="PTHR48062">
    <property type="entry name" value="RECEPTOR-LIKE PROTEIN 14"/>
    <property type="match status" value="1"/>
</dbReference>
<protein>
    <recommendedName>
        <fullName evidence="15">Leucine-rich repeat-containing N-terminal plant-type domain-containing protein</fullName>
    </recommendedName>
</protein>
<keyword evidence="4" id="KW-0433">Leucine-rich repeat</keyword>
<dbReference type="GO" id="GO:0009791">
    <property type="term" value="P:post-embryonic development"/>
    <property type="evidence" value="ECO:0007669"/>
    <property type="project" value="UniProtKB-ARBA"/>
</dbReference>
<keyword evidence="5" id="KW-0812">Transmembrane</keyword>
<dbReference type="EMBL" id="JAAGAX010000002">
    <property type="protein sequence ID" value="KAF2323194.1"/>
    <property type="molecule type" value="Genomic_DNA"/>
</dbReference>
<evidence type="ECO:0000313" key="14">
    <source>
        <dbReference type="Proteomes" id="UP000467840"/>
    </source>
</evidence>
<evidence type="ECO:0000256" key="11">
    <source>
        <dbReference type="ARBA" id="ARBA00037847"/>
    </source>
</evidence>
<sequence length="916" mass="102266">MAPSHLKDYANSKVSLSWVGGNQFSGPLPECIGNLTNLQVLDLSFNQLSGNFQSVVSKLTSLKYLLLSGNEFEGLFTFSTLANHSKLEVFLLSSGGRRLELETENPTWFPTFQLKYVDLSNCNLNVRTRAIPSFLLYQYDIRFIDLSHNMLFGTFPSWILRNNSKLQVMNLMNNSFTGNFHLPNYKHDLHMFDISSNNITGVLPKEFGLVLSNLLHINMSRNNFNGNVPSSISEIQELYALDLSHNKFSGELPGSLFANCTFDCTLILSNNNLQGNIFPQNMNLRSLTTLDMKNNNFSAMIGVDFVDKSSLSFLDISNNKVSGPFPRQLCNMSSLEFLDLSENRLYGPMPSCFNASLLRFLFLQKNSLNGSIPHVLLRSPKLVALDVGDNSFSGNIPSWISQLSELRVLLLGGNKLHGSIPNQLCESRNVSIMDLSSNLLSGSIPSCFNNISFGNNISFRMMGVNYFYSMNEPLEIFCAPRDGTIYRYLPCVPGYSSEYVEVEIAMKYRYNSYRGDIINLMAGIDLSCNELSGRIPQEIGDLHGIRSLNLSNNHLTGSIPVSFSNLRNLESLDLGNNSLNGKIPNELVVLTFLETFNVSYNNSLVEFLIKGNLGLLMKIVTKVTRPLRTTHHRSCSTDETPPPSPSIDVEEEEEDEGGIDMEWFYWSFCGSYVTILLVHVKLDLHHNQFSGPLPKCIGNLTNLQVPESSSRRNSRPINEIVQIGEVDVVDAGREESVALSPSDCRRHSPFVNSQSEDPLASLPVFGPDTENLMLSPLNLGNLECCSLNHSPTSSLSLEPNPLALVPYKNPTHIPPTTWSKKLLKLSGISKQRRKCKLINDLMESCPKLYEGVKKKGEEDYSEKAIEGSNISRSLQELKPVVGSNSVHRWFLLLVVFFMVLAFDVRVPRIGAIGSPL</sequence>
<evidence type="ECO:0008006" key="15">
    <source>
        <dbReference type="Google" id="ProtNLM"/>
    </source>
</evidence>
<accession>A0A6A6NCP7</accession>
<dbReference type="Proteomes" id="UP000467840">
    <property type="component" value="Chromosome 11"/>
</dbReference>
<dbReference type="GO" id="GO:0005886">
    <property type="term" value="C:plasma membrane"/>
    <property type="evidence" value="ECO:0007669"/>
    <property type="project" value="UniProtKB-SubCell"/>
</dbReference>
<evidence type="ECO:0000256" key="1">
    <source>
        <dbReference type="ARBA" id="ARBA00004236"/>
    </source>
</evidence>
<evidence type="ECO:0000256" key="4">
    <source>
        <dbReference type="ARBA" id="ARBA00022614"/>
    </source>
</evidence>
<evidence type="ECO:0000256" key="3">
    <source>
        <dbReference type="ARBA" id="ARBA00022475"/>
    </source>
</evidence>
<evidence type="ECO:0000256" key="8">
    <source>
        <dbReference type="ARBA" id="ARBA00022989"/>
    </source>
</evidence>
<keyword evidence="8" id="KW-1133">Transmembrane helix</keyword>
<dbReference type="FunFam" id="3.80.10.10:FF:000233">
    <property type="entry name" value="Leucine-rich repeat receptor-like protein kinase TDR"/>
    <property type="match status" value="1"/>
</dbReference>
<reference evidence="13 14" key="1">
    <citation type="journal article" date="2020" name="Mol. Plant">
        <title>The Chromosome-Based Rubber Tree Genome Provides New Insights into Spurge Genome Evolution and Rubber Biosynthesis.</title>
        <authorList>
            <person name="Liu J."/>
            <person name="Shi C."/>
            <person name="Shi C.C."/>
            <person name="Li W."/>
            <person name="Zhang Q.J."/>
            <person name="Zhang Y."/>
            <person name="Li K."/>
            <person name="Lu H.F."/>
            <person name="Shi C."/>
            <person name="Zhu S.T."/>
            <person name="Xiao Z.Y."/>
            <person name="Nan H."/>
            <person name="Yue Y."/>
            <person name="Zhu X.G."/>
            <person name="Wu Y."/>
            <person name="Hong X.N."/>
            <person name="Fan G.Y."/>
            <person name="Tong Y."/>
            <person name="Zhang D."/>
            <person name="Mao C.L."/>
            <person name="Liu Y.L."/>
            <person name="Hao S.J."/>
            <person name="Liu W.Q."/>
            <person name="Lv M.Q."/>
            <person name="Zhang H.B."/>
            <person name="Liu Y."/>
            <person name="Hu-Tang G.R."/>
            <person name="Wang J.P."/>
            <person name="Wang J.H."/>
            <person name="Sun Y.H."/>
            <person name="Ni S.B."/>
            <person name="Chen W.B."/>
            <person name="Zhang X.C."/>
            <person name="Jiao Y.N."/>
            <person name="Eichler E.E."/>
            <person name="Li G.H."/>
            <person name="Liu X."/>
            <person name="Gao L.Z."/>
        </authorList>
    </citation>
    <scope>NUCLEOTIDE SEQUENCE [LARGE SCALE GENOMIC DNA]</scope>
    <source>
        <strain evidence="14">cv. GT1</strain>
        <tissue evidence="13">Leaf</tissue>
    </source>
</reference>
<dbReference type="Pfam" id="PF00560">
    <property type="entry name" value="LRR_1"/>
    <property type="match status" value="8"/>
</dbReference>
<evidence type="ECO:0000256" key="6">
    <source>
        <dbReference type="ARBA" id="ARBA00022729"/>
    </source>
</evidence>
<keyword evidence="7" id="KW-0677">Repeat</keyword>
<proteinExistence type="inferred from homology"/>
<dbReference type="Gene3D" id="3.80.10.10">
    <property type="entry name" value="Ribonuclease Inhibitor"/>
    <property type="match status" value="4"/>
</dbReference>
<keyword evidence="10" id="KW-0325">Glycoprotein</keyword>
<comment type="similarity">
    <text evidence="2">Belongs to the RLP family.</text>
</comment>
<gene>
    <name evidence="13" type="ORF">GH714_034022</name>
</gene>
<dbReference type="SUPFAM" id="SSF52058">
    <property type="entry name" value="L domain-like"/>
    <property type="match status" value="2"/>
</dbReference>
<evidence type="ECO:0000256" key="2">
    <source>
        <dbReference type="ARBA" id="ARBA00009592"/>
    </source>
</evidence>
<evidence type="ECO:0000313" key="13">
    <source>
        <dbReference type="EMBL" id="KAF2323194.1"/>
    </source>
</evidence>
<keyword evidence="3" id="KW-1003">Cell membrane</keyword>
<evidence type="ECO:0000256" key="9">
    <source>
        <dbReference type="ARBA" id="ARBA00023136"/>
    </source>
</evidence>
<comment type="subcellular location">
    <subcellularLocation>
        <location evidence="1">Cell membrane</location>
    </subcellularLocation>
    <subcellularLocation>
        <location evidence="11">Endomembrane system</location>
        <topology evidence="11">Single-pass membrane protein</topology>
    </subcellularLocation>
</comment>
<name>A0A6A6NCP7_HEVBR</name>
<keyword evidence="6" id="KW-0732">Signal</keyword>
<dbReference type="InterPro" id="IPR003591">
    <property type="entry name" value="Leu-rich_rpt_typical-subtyp"/>
</dbReference>
<dbReference type="InterPro" id="IPR051502">
    <property type="entry name" value="RLP_Defense_Trigger"/>
</dbReference>
<dbReference type="InterPro" id="IPR001611">
    <property type="entry name" value="Leu-rich_rpt"/>
</dbReference>
<feature type="region of interest" description="Disordered" evidence="12">
    <location>
        <begin position="630"/>
        <end position="653"/>
    </location>
</feature>
<keyword evidence="9" id="KW-0472">Membrane</keyword>
<dbReference type="AlphaFoldDB" id="A0A6A6NCP7"/>
<dbReference type="InterPro" id="IPR032675">
    <property type="entry name" value="LRR_dom_sf"/>
</dbReference>
<evidence type="ECO:0000256" key="5">
    <source>
        <dbReference type="ARBA" id="ARBA00022692"/>
    </source>
</evidence>